<name>A0ABT4AGM0_9BACT</name>
<dbReference type="EMBL" id="JAPNKA010000001">
    <property type="protein sequence ID" value="MCY1080466.1"/>
    <property type="molecule type" value="Genomic_DNA"/>
</dbReference>
<keyword evidence="2" id="KW-1185">Reference proteome</keyword>
<gene>
    <name evidence="1" type="ORF">OV287_39065</name>
</gene>
<comment type="caution">
    <text evidence="1">The sequence shown here is derived from an EMBL/GenBank/DDBJ whole genome shotgun (WGS) entry which is preliminary data.</text>
</comment>
<evidence type="ECO:0000313" key="1">
    <source>
        <dbReference type="EMBL" id="MCY1080466.1"/>
    </source>
</evidence>
<organism evidence="1 2">
    <name type="scientific">Archangium lansingense</name>
    <dbReference type="NCBI Taxonomy" id="2995310"/>
    <lineage>
        <taxon>Bacteria</taxon>
        <taxon>Pseudomonadati</taxon>
        <taxon>Myxococcota</taxon>
        <taxon>Myxococcia</taxon>
        <taxon>Myxococcales</taxon>
        <taxon>Cystobacterineae</taxon>
        <taxon>Archangiaceae</taxon>
        <taxon>Archangium</taxon>
    </lineage>
</organism>
<dbReference type="Proteomes" id="UP001207654">
    <property type="component" value="Unassembled WGS sequence"/>
</dbReference>
<sequence length="64" mass="6970">MKILVSAVLPSGSVYTGNYTRCLIHACSDPAHSGVRVKGNVRSELLSQATQMGFPLDYYRVTIP</sequence>
<proteinExistence type="predicted"/>
<evidence type="ECO:0000313" key="2">
    <source>
        <dbReference type="Proteomes" id="UP001207654"/>
    </source>
</evidence>
<protein>
    <submittedName>
        <fullName evidence="1">Uncharacterized protein</fullName>
    </submittedName>
</protein>
<dbReference type="RefSeq" id="WP_267539127.1">
    <property type="nucleotide sequence ID" value="NZ_JAPNKA010000001.1"/>
</dbReference>
<reference evidence="1 2" key="1">
    <citation type="submission" date="2022-11" db="EMBL/GenBank/DDBJ databases">
        <title>Minimal conservation of predation-associated metabolite biosynthetic gene clusters underscores biosynthetic potential of Myxococcota including descriptions for ten novel species: Archangium lansinium sp. nov., Myxococcus landrumus sp. nov., Nannocystis bai.</title>
        <authorList>
            <person name="Ahearne A."/>
            <person name="Stevens C."/>
            <person name="Phillips K."/>
        </authorList>
    </citation>
    <scope>NUCLEOTIDE SEQUENCE [LARGE SCALE GENOMIC DNA]</scope>
    <source>
        <strain evidence="1 2">MIWBW</strain>
    </source>
</reference>
<accession>A0ABT4AGM0</accession>